<evidence type="ECO:0000256" key="4">
    <source>
        <dbReference type="RuleBase" id="RU003744"/>
    </source>
</evidence>
<dbReference type="InterPro" id="IPR001638">
    <property type="entry name" value="Solute-binding_3/MltF_N"/>
</dbReference>
<feature type="domain" description="Solute-binding protein family 3/N-terminal" evidence="7">
    <location>
        <begin position="36"/>
        <end position="258"/>
    </location>
</feature>
<dbReference type="Gene3D" id="3.40.190.10">
    <property type="entry name" value="Periplasmic binding protein-like II"/>
    <property type="match status" value="2"/>
</dbReference>
<evidence type="ECO:0000256" key="1">
    <source>
        <dbReference type="ARBA" id="ARBA00004196"/>
    </source>
</evidence>
<dbReference type="RefSeq" id="WP_154521661.1">
    <property type="nucleotide sequence ID" value="NZ_VULZ01000001.1"/>
</dbReference>
<dbReference type="PROSITE" id="PS01039">
    <property type="entry name" value="SBP_BACTERIAL_3"/>
    <property type="match status" value="1"/>
</dbReference>
<organism evidence="8 9">
    <name type="scientific">Porcincola intestinalis</name>
    <dbReference type="NCBI Taxonomy" id="2606632"/>
    <lineage>
        <taxon>Bacteria</taxon>
        <taxon>Bacillati</taxon>
        <taxon>Bacillota</taxon>
        <taxon>Clostridia</taxon>
        <taxon>Lachnospirales</taxon>
        <taxon>Lachnospiraceae</taxon>
        <taxon>Porcincola</taxon>
    </lineage>
</organism>
<evidence type="ECO:0000256" key="6">
    <source>
        <dbReference type="SAM" id="SignalP"/>
    </source>
</evidence>
<accession>A0A6L5X016</accession>
<dbReference type="GO" id="GO:0030313">
    <property type="term" value="C:cell envelope"/>
    <property type="evidence" value="ECO:0007669"/>
    <property type="project" value="UniProtKB-SubCell"/>
</dbReference>
<reference evidence="8 9" key="1">
    <citation type="submission" date="2019-08" db="EMBL/GenBank/DDBJ databases">
        <title>In-depth cultivation of the pig gut microbiome towards novel bacterial diversity and tailored functional studies.</title>
        <authorList>
            <person name="Wylensek D."/>
            <person name="Hitch T.C.A."/>
            <person name="Clavel T."/>
        </authorList>
    </citation>
    <scope>NUCLEOTIDE SEQUENCE [LARGE SCALE GENOMIC DNA]</scope>
    <source>
        <strain evidence="8 9">Oil+RF-744-WCA-WT-11</strain>
    </source>
</reference>
<dbReference type="SUPFAM" id="SSF53850">
    <property type="entry name" value="Periplasmic binding protein-like II"/>
    <property type="match status" value="1"/>
</dbReference>
<comment type="similarity">
    <text evidence="2 4">Belongs to the bacterial solute-binding protein 3 family.</text>
</comment>
<name>A0A6L5X016_9FIRM</name>
<dbReference type="EMBL" id="VULZ01000001">
    <property type="protein sequence ID" value="MSS13580.1"/>
    <property type="molecule type" value="Genomic_DNA"/>
</dbReference>
<dbReference type="Pfam" id="PF00497">
    <property type="entry name" value="SBP_bac_3"/>
    <property type="match status" value="1"/>
</dbReference>
<comment type="subcellular location">
    <subcellularLocation>
        <location evidence="1">Cell envelope</location>
    </subcellularLocation>
</comment>
<dbReference type="PANTHER" id="PTHR35936">
    <property type="entry name" value="MEMBRANE-BOUND LYTIC MUREIN TRANSGLYCOSYLASE F"/>
    <property type="match status" value="1"/>
</dbReference>
<dbReference type="SMART" id="SM00062">
    <property type="entry name" value="PBPb"/>
    <property type="match status" value="1"/>
</dbReference>
<dbReference type="PANTHER" id="PTHR35936:SF34">
    <property type="entry name" value="ABC TRANSPORTER EXTRACELLULAR-BINDING PROTEIN YCKB-RELATED"/>
    <property type="match status" value="1"/>
</dbReference>
<evidence type="ECO:0000259" key="7">
    <source>
        <dbReference type="SMART" id="SM00062"/>
    </source>
</evidence>
<evidence type="ECO:0000313" key="8">
    <source>
        <dbReference type="EMBL" id="MSS13580.1"/>
    </source>
</evidence>
<feature type="compositionally biased region" description="Acidic residues" evidence="5">
    <location>
        <begin position="278"/>
        <end position="292"/>
    </location>
</feature>
<dbReference type="AlphaFoldDB" id="A0A6L5X016"/>
<dbReference type="Proteomes" id="UP000481852">
    <property type="component" value="Unassembled WGS sequence"/>
</dbReference>
<keyword evidence="9" id="KW-1185">Reference proteome</keyword>
<evidence type="ECO:0000313" key="9">
    <source>
        <dbReference type="Proteomes" id="UP000481852"/>
    </source>
</evidence>
<evidence type="ECO:0000256" key="3">
    <source>
        <dbReference type="ARBA" id="ARBA00022729"/>
    </source>
</evidence>
<proteinExistence type="inferred from homology"/>
<feature type="region of interest" description="Disordered" evidence="5">
    <location>
        <begin position="266"/>
        <end position="299"/>
    </location>
</feature>
<sequence>MSIRGKRVFIGLTAAAALTALVSGSAYAYDTVKDGVLTVGVEGTYPPITYHDESGELTGFDVEVAKAIGEKLGLKVQFVESEWDSLLASIDSGRIDTVINAVSVTDERKKKYDFTDPYVSLYRHVIVKGDNDSIKSLDDLKGKKVAENITTEYADQLEALGATIVPIDTMQQAFDLITSGRVDFTLLEDVQFGPYMKEHPDADLKIAFTIDGNKDDVDQFAIPTKKGTDLNAAINDALNTLKKDGELGKLSEKYFDADVIDYDSIGGKKEASGSGTEAETEGVSEADREGDDDGKNITD</sequence>
<keyword evidence="3 6" id="KW-0732">Signal</keyword>
<evidence type="ECO:0000256" key="5">
    <source>
        <dbReference type="SAM" id="MobiDB-lite"/>
    </source>
</evidence>
<comment type="caution">
    <text evidence="8">The sequence shown here is derived from an EMBL/GenBank/DDBJ whole genome shotgun (WGS) entry which is preliminary data.</text>
</comment>
<evidence type="ECO:0000256" key="2">
    <source>
        <dbReference type="ARBA" id="ARBA00010333"/>
    </source>
</evidence>
<feature type="signal peptide" evidence="6">
    <location>
        <begin position="1"/>
        <end position="28"/>
    </location>
</feature>
<protein>
    <submittedName>
        <fullName evidence="8">Transporter substrate-binding domain-containing protein</fullName>
    </submittedName>
</protein>
<gene>
    <name evidence="8" type="ORF">FYJ35_00685</name>
</gene>
<dbReference type="InterPro" id="IPR018313">
    <property type="entry name" value="SBP_3_CS"/>
</dbReference>
<feature type="chain" id="PRO_5026746904" evidence="6">
    <location>
        <begin position="29"/>
        <end position="299"/>
    </location>
</feature>